<accession>A0A7Z0MN93</accession>
<name>A0A7Z0MN93_9GAMM</name>
<dbReference type="Proteomes" id="UP000537890">
    <property type="component" value="Unassembled WGS sequence"/>
</dbReference>
<sequence length="86" mass="10303">MAYDGELVSRPIQVSSDNRTVAREDSPTPIVDVQEASDNARWDEDEWTYENENWIYQDENWFESDQETEDEWVDEYRVQILNVLLN</sequence>
<evidence type="ECO:0000313" key="1">
    <source>
        <dbReference type="EMBL" id="NYT46814.1"/>
    </source>
</evidence>
<dbReference type="EMBL" id="JACCHS010000043">
    <property type="protein sequence ID" value="NYT46814.1"/>
    <property type="molecule type" value="Genomic_DNA"/>
</dbReference>
<reference evidence="1 2" key="1">
    <citation type="submission" date="2020-05" db="EMBL/GenBank/DDBJ databases">
        <title>Horizontal transmission and recombination maintain forever young bacterial symbiont genomes.</title>
        <authorList>
            <person name="Russell S.L."/>
            <person name="Pepper-Tunick E."/>
            <person name="Svedberg J."/>
            <person name="Byrne A."/>
            <person name="Ruelas Castillo J."/>
            <person name="Vollmers C."/>
            <person name="Beinart R.A."/>
            <person name="Corbett-Detig R."/>
        </authorList>
    </citation>
    <scope>NUCLEOTIDE SEQUENCE [LARGE SCALE GENOMIC DNA]</scope>
    <source>
        <strain evidence="1">4727-3</strain>
    </source>
</reference>
<organism evidence="1 2">
    <name type="scientific">Candidatus Methanofishera endochildressiae</name>
    <dbReference type="NCBI Taxonomy" id="2738884"/>
    <lineage>
        <taxon>Bacteria</taxon>
        <taxon>Pseudomonadati</taxon>
        <taxon>Pseudomonadota</taxon>
        <taxon>Gammaproteobacteria</taxon>
        <taxon>Candidatus Methanofishera</taxon>
    </lineage>
</organism>
<evidence type="ECO:0000313" key="2">
    <source>
        <dbReference type="Proteomes" id="UP000537890"/>
    </source>
</evidence>
<dbReference type="AlphaFoldDB" id="A0A7Z0MN93"/>
<proteinExistence type="predicted"/>
<gene>
    <name evidence="1" type="ORF">H0A75_03395</name>
</gene>
<protein>
    <submittedName>
        <fullName evidence="1">Uncharacterized protein</fullName>
    </submittedName>
</protein>
<comment type="caution">
    <text evidence="1">The sequence shown here is derived from an EMBL/GenBank/DDBJ whole genome shotgun (WGS) entry which is preliminary data.</text>
</comment>